<dbReference type="SUPFAM" id="SSF48371">
    <property type="entry name" value="ARM repeat"/>
    <property type="match status" value="1"/>
</dbReference>
<dbReference type="GO" id="GO:0004463">
    <property type="term" value="F:leukotriene-A4 hydrolase activity"/>
    <property type="evidence" value="ECO:0007669"/>
    <property type="project" value="UniProtKB-EC"/>
</dbReference>
<keyword evidence="4 10" id="KW-0378">Hydrolase</keyword>
<dbReference type="SMART" id="SM01263">
    <property type="entry name" value="Leuk-A4-hydro_C"/>
    <property type="match status" value="1"/>
</dbReference>
<evidence type="ECO:0000313" key="11">
    <source>
        <dbReference type="Proteomes" id="UP001176517"/>
    </source>
</evidence>
<evidence type="ECO:0000259" key="9">
    <source>
        <dbReference type="SMART" id="SM01263"/>
    </source>
</evidence>
<dbReference type="FunFam" id="1.25.40.320:FF:000001">
    <property type="entry name" value="Leukotriene A(4) hydrolase"/>
    <property type="match status" value="1"/>
</dbReference>
<dbReference type="GO" id="GO:0005829">
    <property type="term" value="C:cytosol"/>
    <property type="evidence" value="ECO:0007669"/>
    <property type="project" value="TreeGrafter"/>
</dbReference>
<evidence type="ECO:0000256" key="1">
    <source>
        <dbReference type="ARBA" id="ARBA00010136"/>
    </source>
</evidence>
<keyword evidence="5 7" id="KW-0862">Zinc</keyword>
<dbReference type="InterPro" id="IPR027268">
    <property type="entry name" value="Peptidase_M4/M1_CTD_sf"/>
</dbReference>
<dbReference type="GO" id="GO:0004177">
    <property type="term" value="F:aminopeptidase activity"/>
    <property type="evidence" value="ECO:0007669"/>
    <property type="project" value="UniProtKB-KW"/>
</dbReference>
<evidence type="ECO:0000256" key="3">
    <source>
        <dbReference type="ARBA" id="ARBA00022723"/>
    </source>
</evidence>
<dbReference type="InterPro" id="IPR049980">
    <property type="entry name" value="LTA4H_cat"/>
</dbReference>
<comment type="cofactor">
    <cofactor evidence="7">
        <name>Zn(2+)</name>
        <dbReference type="ChEBI" id="CHEBI:29105"/>
    </cofactor>
    <text evidence="7">Binds 1 zinc ion per subunit.</text>
</comment>
<reference evidence="10" key="1">
    <citation type="journal article" date="2023" name="PhytoFront">
        <title>Draft Genome Resources of Seven Strains of Tilletia horrida, Causal Agent of Kernel Smut of Rice.</title>
        <authorList>
            <person name="Khanal S."/>
            <person name="Antony Babu S."/>
            <person name="Zhou X.G."/>
        </authorList>
    </citation>
    <scope>NUCLEOTIDE SEQUENCE</scope>
    <source>
        <strain evidence="10">TX6</strain>
    </source>
</reference>
<dbReference type="PANTHER" id="PTHR45726">
    <property type="entry name" value="LEUKOTRIENE A-4 HYDROLASE"/>
    <property type="match status" value="1"/>
</dbReference>
<feature type="region of interest" description="Disordered" evidence="8">
    <location>
        <begin position="1"/>
        <end position="30"/>
    </location>
</feature>
<accession>A0AAN6GLQ2</accession>
<feature type="binding site" evidence="7">
    <location>
        <position position="297"/>
    </location>
    <ligand>
        <name>Zn(2+)</name>
        <dbReference type="ChEBI" id="CHEBI:29105"/>
        <note>catalytic</note>
    </ligand>
</feature>
<comment type="similarity">
    <text evidence="1">Belongs to the peptidase M1 family.</text>
</comment>
<dbReference type="Gene3D" id="2.60.40.1730">
    <property type="entry name" value="tricorn interacting facor f3 domain"/>
    <property type="match status" value="1"/>
</dbReference>
<dbReference type="InterPro" id="IPR045357">
    <property type="entry name" value="Aminopeptidase_N-like_N"/>
</dbReference>
<dbReference type="AlphaFoldDB" id="A0AAN6GLQ2"/>
<dbReference type="InterPro" id="IPR016024">
    <property type="entry name" value="ARM-type_fold"/>
</dbReference>
<feature type="compositionally biased region" description="Polar residues" evidence="8">
    <location>
        <begin position="1"/>
        <end position="10"/>
    </location>
</feature>
<dbReference type="CDD" id="cd09599">
    <property type="entry name" value="M1_LTA4H"/>
    <property type="match status" value="1"/>
</dbReference>
<dbReference type="InterPro" id="IPR038502">
    <property type="entry name" value="M1_LTA-4_hydro/amino_C_sf"/>
</dbReference>
<dbReference type="InterPro" id="IPR042097">
    <property type="entry name" value="Aminopeptidase_N-like_N_sf"/>
</dbReference>
<proteinExistence type="inferred from homology"/>
<evidence type="ECO:0000256" key="7">
    <source>
        <dbReference type="PIRSR" id="PIRSR634015-3"/>
    </source>
</evidence>
<evidence type="ECO:0000256" key="8">
    <source>
        <dbReference type="SAM" id="MobiDB-lite"/>
    </source>
</evidence>
<dbReference type="EMBL" id="JAPDMZ010000191">
    <property type="protein sequence ID" value="KAK0546475.1"/>
    <property type="molecule type" value="Genomic_DNA"/>
</dbReference>
<protein>
    <submittedName>
        <fullName evidence="10">Leucyl aminopeptidase yscIV</fullName>
        <ecNumber evidence="10">3.3.2.6</ecNumber>
    </submittedName>
</protein>
<keyword evidence="10" id="KW-0031">Aminopeptidase</keyword>
<keyword evidence="2" id="KW-0645">Protease</keyword>
<dbReference type="GO" id="GO:0004301">
    <property type="term" value="F:epoxide hydrolase activity"/>
    <property type="evidence" value="ECO:0007669"/>
    <property type="project" value="TreeGrafter"/>
</dbReference>
<feature type="domain" description="Peptidase M1 leukotriene A4 hydrolase/aminopeptidase C-terminal" evidence="9">
    <location>
        <begin position="454"/>
        <end position="596"/>
    </location>
</feature>
<keyword evidence="11" id="KW-1185">Reference proteome</keyword>
<dbReference type="EC" id="3.3.2.6" evidence="10"/>
<dbReference type="InterPro" id="IPR034015">
    <property type="entry name" value="M1_LTA4H"/>
</dbReference>
<evidence type="ECO:0000256" key="6">
    <source>
        <dbReference type="ARBA" id="ARBA00023049"/>
    </source>
</evidence>
<evidence type="ECO:0000256" key="5">
    <source>
        <dbReference type="ARBA" id="ARBA00022833"/>
    </source>
</evidence>
<evidence type="ECO:0000256" key="2">
    <source>
        <dbReference type="ARBA" id="ARBA00022670"/>
    </source>
</evidence>
<name>A0AAN6GLQ2_9BASI</name>
<organism evidence="10 11">
    <name type="scientific">Tilletia horrida</name>
    <dbReference type="NCBI Taxonomy" id="155126"/>
    <lineage>
        <taxon>Eukaryota</taxon>
        <taxon>Fungi</taxon>
        <taxon>Dikarya</taxon>
        <taxon>Basidiomycota</taxon>
        <taxon>Ustilaginomycotina</taxon>
        <taxon>Exobasidiomycetes</taxon>
        <taxon>Tilletiales</taxon>
        <taxon>Tilletiaceae</taxon>
        <taxon>Tilletia</taxon>
    </lineage>
</organism>
<dbReference type="GO" id="GO:0008270">
    <property type="term" value="F:zinc ion binding"/>
    <property type="evidence" value="ECO:0007669"/>
    <property type="project" value="InterPro"/>
</dbReference>
<dbReference type="Gene3D" id="1.25.40.320">
    <property type="entry name" value="Peptidase M1, leukotriene A4 hydrolase/aminopeptidase C-terminal domain"/>
    <property type="match status" value="1"/>
</dbReference>
<dbReference type="PANTHER" id="PTHR45726:SF3">
    <property type="entry name" value="LEUKOTRIENE A-4 HYDROLASE"/>
    <property type="match status" value="1"/>
</dbReference>
<dbReference type="Pfam" id="PF09127">
    <property type="entry name" value="Leuk-A4-hydro_C"/>
    <property type="match status" value="1"/>
</dbReference>
<dbReference type="SUPFAM" id="SSF55486">
    <property type="entry name" value="Metalloproteases ('zincins'), catalytic domain"/>
    <property type="match status" value="1"/>
</dbReference>
<keyword evidence="3 7" id="KW-0479">Metal-binding</keyword>
<dbReference type="GO" id="GO:0006508">
    <property type="term" value="P:proteolysis"/>
    <property type="evidence" value="ECO:0007669"/>
    <property type="project" value="UniProtKB-KW"/>
</dbReference>
<dbReference type="FunFam" id="2.60.40.1730:FF:000004">
    <property type="entry name" value="Leukotriene A(4) hydrolase"/>
    <property type="match status" value="1"/>
</dbReference>
<sequence length="599" mass="67128">MTSSSNTSFSWDPPAPGVVPPPPAAPKVDQHSHANIDQIHPKHIHLDWAINWDEKIITGSVTHTIGVDADEGISSVILDSSYIKIDTIAVGNKKINDYTLSRQRGTLGSALTIPLPEPAAKGDVVTIKIDYSTTEQCTAIGWMTKEQTLDKKAPFCHSQAQAIHCRSMLPCIDSPSHRCTYTATVKSDYPVLMSALKDDEAHKESVHDPNTYHFKQPQRIPSYLIGIISAVLEFRSLGARVGVWAEPSLANRVQWEFEADAERFLKAAEETVSPYAWTRYDCIVLPPSFAYGFGLNEGWCVYLERLVLQVVHGPEEGPAHRGFSYIIGSKALRSSREGYKSNPRFQRFVPVFQDGEDPDDAFSSVPYEAGSNLLLYLENVVGGLKYFLPYVRAYFYAYHDRSVTVEEWKAHFLSYFSSSPEITQAIKDKVDWDAWLHGEGVELPVDMAPYYDDTLAKAAWALAARWAAFDGAKNQGFGKHDIDGFNSSQVVVFLERLHSGPDVPPTVVKKMDEVYGFSDSKDGEILLRFYEVALEVEAGIYAAKAAKWIQTVGRMKYVRPLFKAINRLDRDLALKTFEEAKDFYHPIARQMLERDLGLA</sequence>
<dbReference type="InterPro" id="IPR014782">
    <property type="entry name" value="Peptidase_M1_dom"/>
</dbReference>
<dbReference type="Pfam" id="PF01433">
    <property type="entry name" value="Peptidase_M1"/>
    <property type="match status" value="1"/>
</dbReference>
<dbReference type="SUPFAM" id="SSF63737">
    <property type="entry name" value="Leukotriene A4 hydrolase N-terminal domain"/>
    <property type="match status" value="1"/>
</dbReference>
<feature type="compositionally biased region" description="Pro residues" evidence="8">
    <location>
        <begin position="13"/>
        <end position="25"/>
    </location>
</feature>
<gene>
    <name evidence="10" type="primary">LAP2_2</name>
    <name evidence="10" type="ORF">OC846_005242</name>
</gene>
<dbReference type="InterPro" id="IPR015211">
    <property type="entry name" value="Peptidase_M1_C"/>
</dbReference>
<evidence type="ECO:0000313" key="10">
    <source>
        <dbReference type="EMBL" id="KAK0546475.1"/>
    </source>
</evidence>
<evidence type="ECO:0000256" key="4">
    <source>
        <dbReference type="ARBA" id="ARBA00022801"/>
    </source>
</evidence>
<comment type="caution">
    <text evidence="10">The sequence shown here is derived from an EMBL/GenBank/DDBJ whole genome shotgun (WGS) entry which is preliminary data.</text>
</comment>
<keyword evidence="6" id="KW-0482">Metalloprotease</keyword>
<dbReference type="GO" id="GO:0008237">
    <property type="term" value="F:metallopeptidase activity"/>
    <property type="evidence" value="ECO:0007669"/>
    <property type="project" value="UniProtKB-KW"/>
</dbReference>
<dbReference type="Pfam" id="PF17900">
    <property type="entry name" value="Peptidase_M1_N"/>
    <property type="match status" value="1"/>
</dbReference>
<dbReference type="Proteomes" id="UP001176517">
    <property type="component" value="Unassembled WGS sequence"/>
</dbReference>
<dbReference type="Gene3D" id="1.10.390.10">
    <property type="entry name" value="Neutral Protease Domain 2"/>
    <property type="match status" value="1"/>
</dbReference>